<evidence type="ECO:0000313" key="2">
    <source>
        <dbReference type="Proteomes" id="UP000054928"/>
    </source>
</evidence>
<sequence>MEMEELKQKRWTNGKEAVRAIKDVAVAPEKRAIVSNREGTFRLLQRLEWTGGNLDYQNCVSVAKPSQIQLVNNPVVHGALAANPATSINALVAQLRHQKKVTASQHVMYRAKDCVMAELHDGEPLKIRLLPSLLAEFQRLNAGVLTEVQCDERGRFRRAVLLHSHSWLPPSDYLPSHASLLGDS</sequence>
<dbReference type="OMA" id="CLEHTNC"/>
<dbReference type="GeneID" id="36402698"/>
<dbReference type="AlphaFoldDB" id="A0A0N7L8H7"/>
<protein>
    <submittedName>
        <fullName evidence="1">Uncharacterized protein</fullName>
    </submittedName>
</protein>
<dbReference type="RefSeq" id="XP_024586276.1">
    <property type="nucleotide sequence ID" value="XM_024721148.1"/>
</dbReference>
<name>A0A0N7L8H7_PLAHL</name>
<keyword evidence="2" id="KW-1185">Reference proteome</keyword>
<accession>A0A0N7L8H7</accession>
<organism evidence="1 2">
    <name type="scientific">Plasmopara halstedii</name>
    <name type="common">Downy mildew of sunflower</name>
    <dbReference type="NCBI Taxonomy" id="4781"/>
    <lineage>
        <taxon>Eukaryota</taxon>
        <taxon>Sar</taxon>
        <taxon>Stramenopiles</taxon>
        <taxon>Oomycota</taxon>
        <taxon>Peronosporomycetes</taxon>
        <taxon>Peronosporales</taxon>
        <taxon>Peronosporaceae</taxon>
        <taxon>Plasmopara</taxon>
    </lineage>
</organism>
<proteinExistence type="predicted"/>
<reference evidence="2" key="1">
    <citation type="submission" date="2014-09" db="EMBL/GenBank/DDBJ databases">
        <authorList>
            <person name="Sharma Rahul"/>
            <person name="Thines Marco"/>
        </authorList>
    </citation>
    <scope>NUCLEOTIDE SEQUENCE [LARGE SCALE GENOMIC DNA]</scope>
</reference>
<dbReference type="EMBL" id="CCYD01003101">
    <property type="protein sequence ID" value="CEG49907.1"/>
    <property type="molecule type" value="Genomic_DNA"/>
</dbReference>
<dbReference type="OrthoDB" id="96381at2759"/>
<evidence type="ECO:0000313" key="1">
    <source>
        <dbReference type="EMBL" id="CEG49907.1"/>
    </source>
</evidence>
<dbReference type="Proteomes" id="UP000054928">
    <property type="component" value="Unassembled WGS sequence"/>
</dbReference>